<gene>
    <name evidence="1" type="primary">lytC_18</name>
    <name evidence="1" type="ORF">DEAC_c28320</name>
</gene>
<dbReference type="PANTHER" id="PTHR30032">
    <property type="entry name" value="N-ACETYLMURAMOYL-L-ALANINE AMIDASE-RELATED"/>
    <property type="match status" value="1"/>
</dbReference>
<dbReference type="EC" id="3.5.1.28" evidence="1"/>
<sequence length="437" mass="48522">MLKTKFTLLIIVVWIIMFCFPNDSEAATEKLSGADRYATSAIIAENGWKQSDYAILAYGKSFPDALIAAPLAKKYNAPILLTESNFVPKDTLNMIQQLKITHIIIIGGTGIISSSVENHLTSLGINTTRLYGQDKYETSIIVANHLDNVNQIAIVTDEDFADALSISPIAAKMNMPIILIPHNVLPDVVRGYVKTHGISKTYIIGVGSSLDKSLVNELPNVEQINGQDKYQRNLAVLDKFKSEMDLDTIYLTSGEYFDDGLSGCALASANCNPLLLVSENSVLQKNYLDEHEITKYNVVVLGGLVKEEATLASSSTTNYKEKTIRDVTNVAPQDITKIVFYDGRGGLNKPLTIEDKQDISKFMDYLDGYVLEKAKNPEPSTGWIHEAAFYMNDKEVMDITFVDPIIINKNYYTILKSTLDNKKIDTFLKSIDPTYVI</sequence>
<name>A0A0J1FP56_9FIRM</name>
<dbReference type="STRING" id="476652.DEAC_c28320"/>
<accession>A0A0J1FP56</accession>
<comment type="caution">
    <text evidence="1">The sequence shown here is derived from an EMBL/GenBank/DDBJ whole genome shotgun (WGS) entry which is preliminary data.</text>
</comment>
<dbReference type="Gene3D" id="3.40.50.12090">
    <property type="match status" value="2"/>
</dbReference>
<protein>
    <submittedName>
        <fullName evidence="1">N-acetylmuramoyl-L-alanine amidase LytC</fullName>
        <ecNumber evidence="1">3.5.1.28</ecNumber>
    </submittedName>
</protein>
<dbReference type="Pfam" id="PF04122">
    <property type="entry name" value="CW_binding_2"/>
    <property type="match status" value="3"/>
</dbReference>
<evidence type="ECO:0000313" key="1">
    <source>
        <dbReference type="EMBL" id="KLU65280.1"/>
    </source>
</evidence>
<dbReference type="RefSeq" id="WP_047810658.1">
    <property type="nucleotide sequence ID" value="NZ_LDZY01000009.1"/>
</dbReference>
<organism evidence="1 2">
    <name type="scientific">Desulfosporosinus acididurans</name>
    <dbReference type="NCBI Taxonomy" id="476652"/>
    <lineage>
        <taxon>Bacteria</taxon>
        <taxon>Bacillati</taxon>
        <taxon>Bacillota</taxon>
        <taxon>Clostridia</taxon>
        <taxon>Eubacteriales</taxon>
        <taxon>Desulfitobacteriaceae</taxon>
        <taxon>Desulfosporosinus</taxon>
    </lineage>
</organism>
<dbReference type="PATRIC" id="fig|476652.3.peg.2973"/>
<evidence type="ECO:0000313" key="2">
    <source>
        <dbReference type="Proteomes" id="UP000036356"/>
    </source>
</evidence>
<dbReference type="Proteomes" id="UP000036356">
    <property type="component" value="Unassembled WGS sequence"/>
</dbReference>
<keyword evidence="1" id="KW-0378">Hydrolase</keyword>
<keyword evidence="2" id="KW-1185">Reference proteome</keyword>
<dbReference type="AlphaFoldDB" id="A0A0J1FP56"/>
<dbReference type="GO" id="GO:0008745">
    <property type="term" value="F:N-acetylmuramoyl-L-alanine amidase activity"/>
    <property type="evidence" value="ECO:0007669"/>
    <property type="project" value="UniProtKB-EC"/>
</dbReference>
<dbReference type="InterPro" id="IPR051922">
    <property type="entry name" value="Bact_Sporulation_Assoc"/>
</dbReference>
<dbReference type="PANTHER" id="PTHR30032:SF8">
    <property type="entry name" value="GERMINATION-SPECIFIC N-ACETYLMURAMOYL-L-ALANINE AMIDASE"/>
    <property type="match status" value="1"/>
</dbReference>
<dbReference type="EMBL" id="LDZY01000009">
    <property type="protein sequence ID" value="KLU65280.1"/>
    <property type="molecule type" value="Genomic_DNA"/>
</dbReference>
<reference evidence="1 2" key="1">
    <citation type="submission" date="2015-06" db="EMBL/GenBank/DDBJ databases">
        <title>Draft genome of the moderately acidophilic sulfate reducer Candidatus Desulfosporosinus acididurans strain M1.</title>
        <authorList>
            <person name="Poehlein A."/>
            <person name="Petzsch P."/>
            <person name="Johnson B.D."/>
            <person name="Schloemann M."/>
            <person name="Daniel R."/>
            <person name="Muehling M."/>
        </authorList>
    </citation>
    <scope>NUCLEOTIDE SEQUENCE [LARGE SCALE GENOMIC DNA]</scope>
    <source>
        <strain evidence="1 2">M1</strain>
    </source>
</reference>
<dbReference type="InterPro" id="IPR007253">
    <property type="entry name" value="Cell_wall-bd_2"/>
</dbReference>
<proteinExistence type="predicted"/>